<organism evidence="3 4">
    <name type="scientific">Acanthoscelides obtectus</name>
    <name type="common">Bean weevil</name>
    <name type="synonym">Bruchus obtectus</name>
    <dbReference type="NCBI Taxonomy" id="200917"/>
    <lineage>
        <taxon>Eukaryota</taxon>
        <taxon>Metazoa</taxon>
        <taxon>Ecdysozoa</taxon>
        <taxon>Arthropoda</taxon>
        <taxon>Hexapoda</taxon>
        <taxon>Insecta</taxon>
        <taxon>Pterygota</taxon>
        <taxon>Neoptera</taxon>
        <taxon>Endopterygota</taxon>
        <taxon>Coleoptera</taxon>
        <taxon>Polyphaga</taxon>
        <taxon>Cucujiformia</taxon>
        <taxon>Chrysomeloidea</taxon>
        <taxon>Chrysomelidae</taxon>
        <taxon>Bruchinae</taxon>
        <taxon>Bruchini</taxon>
        <taxon>Acanthoscelides</taxon>
    </lineage>
</organism>
<proteinExistence type="predicted"/>
<dbReference type="InterPro" id="IPR036397">
    <property type="entry name" value="RNaseH_sf"/>
</dbReference>
<evidence type="ECO:0000313" key="3">
    <source>
        <dbReference type="EMBL" id="CAH1994639.1"/>
    </source>
</evidence>
<sequence>MQANLDIYERTMYTKAHTRKMVRNRRRNKKNTFRALREHFGRNNRPNETTIGRLVRKFEATGSVANLPGSGRPRSVRTPENIAVVKESVRDDPKQSTTRRSQALGISTTSLLRILHKDLNVHGYKIPLTQELRRADHFSRRTFSDWLLEHRQIDANFSSKIMFSDEAHFTLNRTVNKQNCRIWVNENPREYQEQPMHPQKVIVWCALWSKGIIGRYFFENATGDAVTVNSERYRVMIEDYFLPQLEGMDMDNVYFQQDGATCHTTNVNIHRLHVPWPPRSCDLTPLDSFLWGYLKSKVYFSLSGEKYDDHFLGVD</sequence>
<name>A0A9P0PQC4_ACAOB</name>
<evidence type="ECO:0000313" key="4">
    <source>
        <dbReference type="Proteomes" id="UP001152888"/>
    </source>
</evidence>
<keyword evidence="4" id="KW-1185">Reference proteome</keyword>
<feature type="domain" description="DUF4817" evidence="2">
    <location>
        <begin position="27"/>
        <end position="65"/>
    </location>
</feature>
<gene>
    <name evidence="3" type="ORF">ACAOBT_LOCUS22231</name>
</gene>
<dbReference type="OrthoDB" id="8195099at2759"/>
<dbReference type="SUPFAM" id="SSF46689">
    <property type="entry name" value="Homeodomain-like"/>
    <property type="match status" value="1"/>
</dbReference>
<dbReference type="InterPro" id="IPR032135">
    <property type="entry name" value="DUF4817"/>
</dbReference>
<dbReference type="PANTHER" id="PTHR47326:SF1">
    <property type="entry name" value="HTH PSQ-TYPE DOMAIN-CONTAINING PROTEIN"/>
    <property type="match status" value="1"/>
</dbReference>
<dbReference type="Pfam" id="PF16087">
    <property type="entry name" value="DUF4817"/>
    <property type="match status" value="1"/>
</dbReference>
<reference evidence="3" key="1">
    <citation type="submission" date="2022-03" db="EMBL/GenBank/DDBJ databases">
        <authorList>
            <person name="Sayadi A."/>
        </authorList>
    </citation>
    <scope>NUCLEOTIDE SEQUENCE</scope>
</reference>
<dbReference type="AlphaFoldDB" id="A0A9P0PQC4"/>
<comment type="subcellular location">
    <subcellularLocation>
        <location evidence="1">Nucleus</location>
    </subcellularLocation>
</comment>
<dbReference type="GO" id="GO:0005634">
    <property type="term" value="C:nucleus"/>
    <property type="evidence" value="ECO:0007669"/>
    <property type="project" value="UniProtKB-SubCell"/>
</dbReference>
<protein>
    <recommendedName>
        <fullName evidence="2">DUF4817 domain-containing protein</fullName>
    </recommendedName>
</protein>
<dbReference type="Gene3D" id="3.30.420.10">
    <property type="entry name" value="Ribonuclease H-like superfamily/Ribonuclease H"/>
    <property type="match status" value="1"/>
</dbReference>
<comment type="caution">
    <text evidence="3">The sequence shown here is derived from an EMBL/GenBank/DDBJ whole genome shotgun (WGS) entry which is preliminary data.</text>
</comment>
<evidence type="ECO:0000259" key="2">
    <source>
        <dbReference type="Pfam" id="PF16087"/>
    </source>
</evidence>
<dbReference type="PANTHER" id="PTHR47326">
    <property type="entry name" value="TRANSPOSABLE ELEMENT TC3 TRANSPOSASE-LIKE PROTEIN"/>
    <property type="match status" value="1"/>
</dbReference>
<dbReference type="GO" id="GO:0003676">
    <property type="term" value="F:nucleic acid binding"/>
    <property type="evidence" value="ECO:0007669"/>
    <property type="project" value="InterPro"/>
</dbReference>
<dbReference type="EMBL" id="CAKOFQ010007204">
    <property type="protein sequence ID" value="CAH1994639.1"/>
    <property type="molecule type" value="Genomic_DNA"/>
</dbReference>
<dbReference type="Proteomes" id="UP001152888">
    <property type="component" value="Unassembled WGS sequence"/>
</dbReference>
<dbReference type="InterPro" id="IPR009057">
    <property type="entry name" value="Homeodomain-like_sf"/>
</dbReference>
<evidence type="ECO:0000256" key="1">
    <source>
        <dbReference type="ARBA" id="ARBA00004123"/>
    </source>
</evidence>
<accession>A0A9P0PQC4</accession>